<sequence>MEIHDHEEKQKQQHEEKQHNNVTLDLKINIPLYEEEQDIDSLNDGFKTPTTMEHKIQAILPPTPRKPKQHRPSKKRKGCFRHQLILDLSQDIESMISTPLDLDLDPVDKNHKKVKRF</sequence>
<reference evidence="4 5" key="1">
    <citation type="submission" date="2023-01" db="EMBL/GenBank/DDBJ databases">
        <authorList>
            <person name="Kreplak J."/>
        </authorList>
    </citation>
    <scope>NUCLEOTIDE SEQUENCE [LARGE SCALE GENOMIC DNA]</scope>
</reference>
<feature type="compositionally biased region" description="Basic and acidic residues" evidence="3">
    <location>
        <begin position="1"/>
        <end position="19"/>
    </location>
</feature>
<proteinExistence type="predicted"/>
<dbReference type="GO" id="GO:0005634">
    <property type="term" value="C:nucleus"/>
    <property type="evidence" value="ECO:0007669"/>
    <property type="project" value="TreeGrafter"/>
</dbReference>
<accession>A0AAV1B1Y0</accession>
<dbReference type="PANTHER" id="PTHR33142:SF65">
    <property type="entry name" value="CYCLIN-DEPENDENT PROTEIN KINASE INHIBITOR SMR2-LIKE"/>
    <property type="match status" value="1"/>
</dbReference>
<dbReference type="InterPro" id="IPR040389">
    <property type="entry name" value="SMR"/>
</dbReference>
<keyword evidence="1" id="KW-0649">Protein kinase inhibitor</keyword>
<protein>
    <submittedName>
        <fullName evidence="4">Uncharacterized protein</fullName>
    </submittedName>
</protein>
<name>A0AAV1B1Y0_VICFA</name>
<dbReference type="PANTHER" id="PTHR33142">
    <property type="entry name" value="CYCLIN-DEPENDENT PROTEIN KINASE INHIBITOR SMR13"/>
    <property type="match status" value="1"/>
</dbReference>
<evidence type="ECO:0000256" key="1">
    <source>
        <dbReference type="ARBA" id="ARBA00023013"/>
    </source>
</evidence>
<feature type="region of interest" description="Disordered" evidence="3">
    <location>
        <begin position="1"/>
        <end position="23"/>
    </location>
</feature>
<dbReference type="AlphaFoldDB" id="A0AAV1B1Y0"/>
<evidence type="ECO:0000313" key="5">
    <source>
        <dbReference type="Proteomes" id="UP001157006"/>
    </source>
</evidence>
<organism evidence="4 5">
    <name type="scientific">Vicia faba</name>
    <name type="common">Broad bean</name>
    <name type="synonym">Faba vulgaris</name>
    <dbReference type="NCBI Taxonomy" id="3906"/>
    <lineage>
        <taxon>Eukaryota</taxon>
        <taxon>Viridiplantae</taxon>
        <taxon>Streptophyta</taxon>
        <taxon>Embryophyta</taxon>
        <taxon>Tracheophyta</taxon>
        <taxon>Spermatophyta</taxon>
        <taxon>Magnoliopsida</taxon>
        <taxon>eudicotyledons</taxon>
        <taxon>Gunneridae</taxon>
        <taxon>Pentapetalae</taxon>
        <taxon>rosids</taxon>
        <taxon>fabids</taxon>
        <taxon>Fabales</taxon>
        <taxon>Fabaceae</taxon>
        <taxon>Papilionoideae</taxon>
        <taxon>50 kb inversion clade</taxon>
        <taxon>NPAAA clade</taxon>
        <taxon>Hologalegina</taxon>
        <taxon>IRL clade</taxon>
        <taxon>Fabeae</taxon>
        <taxon>Vicia</taxon>
    </lineage>
</organism>
<keyword evidence="2" id="KW-0131">Cell cycle</keyword>
<dbReference type="GO" id="GO:0032875">
    <property type="term" value="P:regulation of DNA endoreduplication"/>
    <property type="evidence" value="ECO:0007669"/>
    <property type="project" value="InterPro"/>
</dbReference>
<dbReference type="GO" id="GO:0004860">
    <property type="term" value="F:protein kinase inhibitor activity"/>
    <property type="evidence" value="ECO:0007669"/>
    <property type="project" value="UniProtKB-KW"/>
</dbReference>
<keyword evidence="5" id="KW-1185">Reference proteome</keyword>
<evidence type="ECO:0000313" key="4">
    <source>
        <dbReference type="EMBL" id="CAI8616570.1"/>
    </source>
</evidence>
<evidence type="ECO:0000256" key="2">
    <source>
        <dbReference type="ARBA" id="ARBA00023306"/>
    </source>
</evidence>
<gene>
    <name evidence="4" type="ORF">VFH_VI035440</name>
</gene>
<dbReference type="EMBL" id="OX451741">
    <property type="protein sequence ID" value="CAI8616570.1"/>
    <property type="molecule type" value="Genomic_DNA"/>
</dbReference>
<evidence type="ECO:0000256" key="3">
    <source>
        <dbReference type="SAM" id="MobiDB-lite"/>
    </source>
</evidence>
<dbReference type="Proteomes" id="UP001157006">
    <property type="component" value="Chromosome 6"/>
</dbReference>